<proteinExistence type="predicted"/>
<name>A0A7G7G690_9BACT</name>
<dbReference type="GO" id="GO:0030246">
    <property type="term" value="F:carbohydrate binding"/>
    <property type="evidence" value="ECO:0007669"/>
    <property type="project" value="InterPro"/>
</dbReference>
<dbReference type="EMBL" id="CP055156">
    <property type="protein sequence ID" value="QNF32674.1"/>
    <property type="molecule type" value="Genomic_DNA"/>
</dbReference>
<protein>
    <submittedName>
        <fullName evidence="3">Ig-like domain-containing protein</fullName>
    </submittedName>
</protein>
<evidence type="ECO:0000256" key="1">
    <source>
        <dbReference type="ARBA" id="ARBA00022729"/>
    </source>
</evidence>
<sequence length="528" mass="59701">MFISRKLLNYTILLITCGCASISPPEGGEKDILSPELVSSTPANKALQVSGKTITLRFNEEVRLKDFNRQLIISPSTENQITSEVDREEVKLTFEKEFLPNTTYYLNFREGIEDITEGNKPKNLTLTFSTGAYLDSGQVQGVVTDLLTSEPAKNINVVLYNVNDTTTIRKNKPYYLTKTDDQGNYVLQNIKYGTYNLYAHQDKNNDNIYNDEKENIGYLATPVEITAQTPPQDLQLVRIDTKPPFISSRQPYLDEYHLNYNEGITAIKIAGGDSTDLYSFIGQNTKTVRFFPNTNQIKGKYFITAQDSAGNAKTDTVNIAFSGKKARRNPTFQVLPKASQVKGNEQFQLIFDAPLRLTNGPLLTLVEDSLTNRVLTYPQEVKANSSKNILLFNLNSKAKETIDIVADTTVLIPVSGDRFKKQKLNLTISEKDQGGSIDLKLKTDYKKYFLELLDKDFKILKTYNSPTSFSINDLEPGTYRIRVKIDEDLNGTWRAGNPDLKTIPEKVINLPRPIEVRVNWVQDVPFEF</sequence>
<keyword evidence="1" id="KW-0732">Signal</keyword>
<dbReference type="RefSeq" id="WP_185273452.1">
    <property type="nucleotide sequence ID" value="NZ_CP055156.1"/>
</dbReference>
<accession>A0A7G7G690</accession>
<evidence type="ECO:0000259" key="2">
    <source>
        <dbReference type="Pfam" id="PF13205"/>
    </source>
</evidence>
<evidence type="ECO:0000313" key="3">
    <source>
        <dbReference type="EMBL" id="QNF32674.1"/>
    </source>
</evidence>
<dbReference type="InterPro" id="IPR013784">
    <property type="entry name" value="Carb-bd-like_fold"/>
</dbReference>
<keyword evidence="4" id="KW-1185">Reference proteome</keyword>
<dbReference type="KEGG" id="aswu:HUW51_08000"/>
<dbReference type="InterPro" id="IPR032812">
    <property type="entry name" value="SbsA_Ig"/>
</dbReference>
<evidence type="ECO:0000313" key="4">
    <source>
        <dbReference type="Proteomes" id="UP000515237"/>
    </source>
</evidence>
<dbReference type="AlphaFoldDB" id="A0A7G7G690"/>
<feature type="domain" description="SbsA Ig-like" evidence="2">
    <location>
        <begin position="34"/>
        <end position="130"/>
    </location>
</feature>
<dbReference type="Gene3D" id="2.60.40.1120">
    <property type="entry name" value="Carboxypeptidase-like, regulatory domain"/>
    <property type="match status" value="1"/>
</dbReference>
<dbReference type="SUPFAM" id="SSF49452">
    <property type="entry name" value="Starch-binding domain-like"/>
    <property type="match status" value="1"/>
</dbReference>
<organism evidence="3 4">
    <name type="scientific">Adhaeribacter swui</name>
    <dbReference type="NCBI Taxonomy" id="2086471"/>
    <lineage>
        <taxon>Bacteria</taxon>
        <taxon>Pseudomonadati</taxon>
        <taxon>Bacteroidota</taxon>
        <taxon>Cytophagia</taxon>
        <taxon>Cytophagales</taxon>
        <taxon>Hymenobacteraceae</taxon>
        <taxon>Adhaeribacter</taxon>
    </lineage>
</organism>
<gene>
    <name evidence="3" type="ORF">HUW51_08000</name>
</gene>
<dbReference type="Pfam" id="PF13205">
    <property type="entry name" value="Big_5"/>
    <property type="match status" value="1"/>
</dbReference>
<dbReference type="PROSITE" id="PS51257">
    <property type="entry name" value="PROKAR_LIPOPROTEIN"/>
    <property type="match status" value="1"/>
</dbReference>
<dbReference type="Proteomes" id="UP000515237">
    <property type="component" value="Chromosome"/>
</dbReference>
<reference evidence="3 4" key="1">
    <citation type="journal article" date="2018" name="Int. J. Syst. Evol. Microbiol.">
        <title>Adhaeribacter swui sp. nov., isolated from wet mud.</title>
        <authorList>
            <person name="Kim D.U."/>
            <person name="Kim K.W."/>
            <person name="Kang M.S."/>
            <person name="Kim J.Y."/>
            <person name="Jang J.H."/>
            <person name="Kim M.K."/>
        </authorList>
    </citation>
    <scope>NUCLEOTIDE SEQUENCE [LARGE SCALE GENOMIC DNA]</scope>
    <source>
        <strain evidence="3 4">KCTC 52873</strain>
    </source>
</reference>